<dbReference type="Pfam" id="PF13719">
    <property type="entry name" value="Zn_ribbon_5"/>
    <property type="match status" value="1"/>
</dbReference>
<dbReference type="RefSeq" id="WP_106645807.1">
    <property type="nucleotide sequence ID" value="NZ_BMGO01000001.1"/>
</dbReference>
<dbReference type="AlphaFoldDB" id="A0A2K9AYX4"/>
<accession>A0A2K9AYX4</accession>
<feature type="domain" description="Zinc finger/thioredoxin putative" evidence="2">
    <location>
        <begin position="7"/>
        <end position="41"/>
    </location>
</feature>
<keyword evidence="1" id="KW-0812">Transmembrane</keyword>
<evidence type="ECO:0000259" key="2">
    <source>
        <dbReference type="Pfam" id="PF13719"/>
    </source>
</evidence>
<evidence type="ECO:0000313" key="4">
    <source>
        <dbReference type="Proteomes" id="UP000232693"/>
    </source>
</evidence>
<keyword evidence="1" id="KW-0472">Membrane</keyword>
<name>A0A2K9AYX4_9GAMM</name>
<dbReference type="NCBIfam" id="TIGR02098">
    <property type="entry name" value="MJ0042_CXXC"/>
    <property type="match status" value="1"/>
</dbReference>
<dbReference type="OrthoDB" id="5294582at2"/>
<sequence length="253" mass="28543">MSETFLTNCPHCKSVFKLRREHLEVASGHVRCGNCHSLFLATDSLVSLDKETQKAQMEDTVEKAEDNIIDKAIPELTDEDKSEHYELAIEAAPSSAPHYFKWSIYSLAGLILIFLGIWFLYVWPNKATLSQDANWRPVMQASCKVFQCVVPPLQDLKQYRVSSIDVSESPGGQKEVSMVLKNLADFAQPFPKIQVILSDIKGKQYKSPVYSPEQYLPEVNHNALIQPGQSVQIGFSFNSSLEHYSGYQVQLVQ</sequence>
<proteinExistence type="predicted"/>
<keyword evidence="4" id="KW-1185">Reference proteome</keyword>
<evidence type="ECO:0000313" key="3">
    <source>
        <dbReference type="EMBL" id="AUD77888.1"/>
    </source>
</evidence>
<dbReference type="InterPro" id="IPR021834">
    <property type="entry name" value="DUF3426"/>
</dbReference>
<gene>
    <name evidence="3" type="ORF">CW740_01005</name>
</gene>
<dbReference type="Proteomes" id="UP000232693">
    <property type="component" value="Chromosome"/>
</dbReference>
<organism evidence="3 4">
    <name type="scientific">Kangiella profundi</name>
    <dbReference type="NCBI Taxonomy" id="1561924"/>
    <lineage>
        <taxon>Bacteria</taxon>
        <taxon>Pseudomonadati</taxon>
        <taxon>Pseudomonadota</taxon>
        <taxon>Gammaproteobacteria</taxon>
        <taxon>Kangiellales</taxon>
        <taxon>Kangiellaceae</taxon>
        <taxon>Kangiella</taxon>
    </lineage>
</organism>
<keyword evidence="1" id="KW-1133">Transmembrane helix</keyword>
<evidence type="ECO:0000256" key="1">
    <source>
        <dbReference type="SAM" id="Phobius"/>
    </source>
</evidence>
<dbReference type="KEGG" id="kpd:CW740_01005"/>
<dbReference type="Pfam" id="PF11906">
    <property type="entry name" value="DUF3426"/>
    <property type="match status" value="1"/>
</dbReference>
<reference evidence="3 4" key="1">
    <citation type="submission" date="2017-12" db="EMBL/GenBank/DDBJ databases">
        <title>Kangiella profundi FT102 completed genome.</title>
        <authorList>
            <person name="Xu J."/>
            <person name="Wang J."/>
            <person name="Lu Y."/>
        </authorList>
    </citation>
    <scope>NUCLEOTIDE SEQUENCE [LARGE SCALE GENOMIC DNA]</scope>
    <source>
        <strain evidence="3 4">FT102</strain>
    </source>
</reference>
<dbReference type="EMBL" id="CP025120">
    <property type="protein sequence ID" value="AUD77888.1"/>
    <property type="molecule type" value="Genomic_DNA"/>
</dbReference>
<dbReference type="InterPro" id="IPR011723">
    <property type="entry name" value="Znf/thioredoxin_put"/>
</dbReference>
<feature type="transmembrane region" description="Helical" evidence="1">
    <location>
        <begin position="102"/>
        <end position="123"/>
    </location>
</feature>
<protein>
    <recommendedName>
        <fullName evidence="2">Zinc finger/thioredoxin putative domain-containing protein</fullName>
    </recommendedName>
</protein>